<name>A0ABD1ILW4_SALDI</name>
<feature type="region of interest" description="Disordered" evidence="1">
    <location>
        <begin position="87"/>
        <end position="133"/>
    </location>
</feature>
<dbReference type="EMBL" id="JBEAFC010000001">
    <property type="protein sequence ID" value="KAL1568824.1"/>
    <property type="molecule type" value="Genomic_DNA"/>
</dbReference>
<reference evidence="2 3" key="1">
    <citation type="submission" date="2024-06" db="EMBL/GenBank/DDBJ databases">
        <title>A chromosome level genome sequence of Diviner's sage (Salvia divinorum).</title>
        <authorList>
            <person name="Ford S.A."/>
            <person name="Ro D.-K."/>
            <person name="Ness R.W."/>
            <person name="Phillips M.A."/>
        </authorList>
    </citation>
    <scope>NUCLEOTIDE SEQUENCE [LARGE SCALE GENOMIC DNA]</scope>
    <source>
        <strain evidence="2">SAF-2024a</strain>
        <tissue evidence="2">Leaf</tissue>
    </source>
</reference>
<evidence type="ECO:0000313" key="2">
    <source>
        <dbReference type="EMBL" id="KAL1568824.1"/>
    </source>
</evidence>
<dbReference type="Proteomes" id="UP001567538">
    <property type="component" value="Unassembled WGS sequence"/>
</dbReference>
<proteinExistence type="predicted"/>
<evidence type="ECO:0000256" key="1">
    <source>
        <dbReference type="SAM" id="MobiDB-lite"/>
    </source>
</evidence>
<sequence length="133" mass="15091">MQTRVRRRKEHFDCFHTQFHHIPFIPKGSGAAEWQLDNDSGELVIAGASLDHYNDNRRLAMRGALTEKQGLGAVKRQWNASARLEHRLGGGWPGGTRAAMVRRLGREQQQRRRQSRRTDGGTIQPSPVAKDLL</sequence>
<protein>
    <submittedName>
        <fullName evidence="2">Uncharacterized protein</fullName>
    </submittedName>
</protein>
<comment type="caution">
    <text evidence="2">The sequence shown here is derived from an EMBL/GenBank/DDBJ whole genome shotgun (WGS) entry which is preliminary data.</text>
</comment>
<organism evidence="2 3">
    <name type="scientific">Salvia divinorum</name>
    <name type="common">Maria pastora</name>
    <name type="synonym">Diviner's sage</name>
    <dbReference type="NCBI Taxonomy" id="28513"/>
    <lineage>
        <taxon>Eukaryota</taxon>
        <taxon>Viridiplantae</taxon>
        <taxon>Streptophyta</taxon>
        <taxon>Embryophyta</taxon>
        <taxon>Tracheophyta</taxon>
        <taxon>Spermatophyta</taxon>
        <taxon>Magnoliopsida</taxon>
        <taxon>eudicotyledons</taxon>
        <taxon>Gunneridae</taxon>
        <taxon>Pentapetalae</taxon>
        <taxon>asterids</taxon>
        <taxon>lamiids</taxon>
        <taxon>Lamiales</taxon>
        <taxon>Lamiaceae</taxon>
        <taxon>Nepetoideae</taxon>
        <taxon>Mentheae</taxon>
        <taxon>Salviinae</taxon>
        <taxon>Salvia</taxon>
        <taxon>Salvia subgen. Calosphace</taxon>
    </lineage>
</organism>
<dbReference type="AlphaFoldDB" id="A0ABD1ILW4"/>
<gene>
    <name evidence="2" type="ORF">AAHA92_00384</name>
</gene>
<keyword evidence="3" id="KW-1185">Reference proteome</keyword>
<evidence type="ECO:0000313" key="3">
    <source>
        <dbReference type="Proteomes" id="UP001567538"/>
    </source>
</evidence>
<accession>A0ABD1ILW4</accession>